<dbReference type="PANTHER" id="PTHR43333">
    <property type="entry name" value="2-HACID_DH_C DOMAIN-CONTAINING PROTEIN"/>
    <property type="match status" value="1"/>
</dbReference>
<evidence type="ECO:0000313" key="4">
    <source>
        <dbReference type="EMBL" id="MCK6257350.1"/>
    </source>
</evidence>
<comment type="caution">
    <text evidence="4">The sequence shown here is derived from an EMBL/GenBank/DDBJ whole genome shotgun (WGS) entry which is preliminary data.</text>
</comment>
<dbReference type="AlphaFoldDB" id="A0A9X2BE56"/>
<evidence type="ECO:0000256" key="1">
    <source>
        <dbReference type="ARBA" id="ARBA00023002"/>
    </source>
</evidence>
<proteinExistence type="predicted"/>
<evidence type="ECO:0000256" key="2">
    <source>
        <dbReference type="ARBA" id="ARBA00023027"/>
    </source>
</evidence>
<dbReference type="InterPro" id="IPR036291">
    <property type="entry name" value="NAD(P)-bd_dom_sf"/>
</dbReference>
<organism evidence="4 5">
    <name type="scientific">Fictibacillus marinisediminis</name>
    <dbReference type="NCBI Taxonomy" id="2878389"/>
    <lineage>
        <taxon>Bacteria</taxon>
        <taxon>Bacillati</taxon>
        <taxon>Bacillota</taxon>
        <taxon>Bacilli</taxon>
        <taxon>Bacillales</taxon>
        <taxon>Fictibacillaceae</taxon>
        <taxon>Fictibacillus</taxon>
    </lineage>
</organism>
<accession>A0A9X2BE56</accession>
<dbReference type="Pfam" id="PF02826">
    <property type="entry name" value="2-Hacid_dh_C"/>
    <property type="match status" value="1"/>
</dbReference>
<dbReference type="GO" id="GO:0051287">
    <property type="term" value="F:NAD binding"/>
    <property type="evidence" value="ECO:0007669"/>
    <property type="project" value="InterPro"/>
</dbReference>
<dbReference type="Gene3D" id="3.40.50.720">
    <property type="entry name" value="NAD(P)-binding Rossmann-like Domain"/>
    <property type="match status" value="2"/>
</dbReference>
<dbReference type="RefSeq" id="WP_248252857.1">
    <property type="nucleotide sequence ID" value="NZ_JAIWJX010000002.1"/>
</dbReference>
<dbReference type="SUPFAM" id="SSF51735">
    <property type="entry name" value="NAD(P)-binding Rossmann-fold domains"/>
    <property type="match status" value="1"/>
</dbReference>
<evidence type="ECO:0000313" key="5">
    <source>
        <dbReference type="Proteomes" id="UP001139011"/>
    </source>
</evidence>
<keyword evidence="1" id="KW-0560">Oxidoreductase</keyword>
<dbReference type="InterPro" id="IPR006140">
    <property type="entry name" value="D-isomer_DH_NAD-bd"/>
</dbReference>
<dbReference type="GO" id="GO:0016491">
    <property type="term" value="F:oxidoreductase activity"/>
    <property type="evidence" value="ECO:0007669"/>
    <property type="project" value="UniProtKB-KW"/>
</dbReference>
<keyword evidence="5" id="KW-1185">Reference proteome</keyword>
<dbReference type="PANTHER" id="PTHR43333:SF1">
    <property type="entry name" value="D-ISOMER SPECIFIC 2-HYDROXYACID DEHYDROGENASE NAD-BINDING DOMAIN-CONTAINING PROTEIN"/>
    <property type="match status" value="1"/>
</dbReference>
<dbReference type="CDD" id="cd05300">
    <property type="entry name" value="2-Hacid_dh_1"/>
    <property type="match status" value="1"/>
</dbReference>
<keyword evidence="2" id="KW-0520">NAD</keyword>
<dbReference type="Proteomes" id="UP001139011">
    <property type="component" value="Unassembled WGS sequence"/>
</dbReference>
<sequence>MKINKLLVVSPMYEELKTIIEKTIIEKEDLQKDFRFLPEEQMTQEDLAWADAYASFNLKSNFDYSSVKWVHSLGAGVDCFLYKKHWNEEVLLTRTICSFGQRIAEYCLSYLLKDVQLHEQFQELKHQKKWHPIPPQLLNKQKTMVYGTGEIGQTAAKIGMEVYGVSLSGKKKEYFKEVMTVDDHFSQLHEMNYILNTLPLTEKTANFFDGQLFHHLTNAGFINVGRGASVVNDALIHALDSGHVRFAVLDVFNHEPLPDDHPFWNHPQVHITPHISAVTTPEEGASCFVETLKMIEGNRMLHNKVDFKRGY</sequence>
<name>A0A9X2BE56_9BACL</name>
<evidence type="ECO:0000259" key="3">
    <source>
        <dbReference type="Pfam" id="PF02826"/>
    </source>
</evidence>
<reference evidence="4" key="1">
    <citation type="submission" date="2021-09" db="EMBL/GenBank/DDBJ databases">
        <title>Genome analysis of Fictibacillus sp. KIGAM418 isolated from marine sediment.</title>
        <authorList>
            <person name="Seo M.-J."/>
            <person name="Cho E.-S."/>
            <person name="Hwang C.Y."/>
        </authorList>
    </citation>
    <scope>NUCLEOTIDE SEQUENCE</scope>
    <source>
        <strain evidence="4">KIGAM418</strain>
    </source>
</reference>
<protein>
    <submittedName>
        <fullName evidence="4">D-2-hydroxyacid dehydrogenase</fullName>
    </submittedName>
</protein>
<feature type="domain" description="D-isomer specific 2-hydroxyacid dehydrogenase NAD-binding" evidence="3">
    <location>
        <begin position="112"/>
        <end position="276"/>
    </location>
</feature>
<gene>
    <name evidence="4" type="ORF">LCY76_12175</name>
</gene>
<dbReference type="EMBL" id="JAIWJX010000002">
    <property type="protein sequence ID" value="MCK6257350.1"/>
    <property type="molecule type" value="Genomic_DNA"/>
</dbReference>